<dbReference type="Pfam" id="PF03596">
    <property type="entry name" value="Cad"/>
    <property type="match status" value="1"/>
</dbReference>
<accession>A0ABU2XD43</accession>
<dbReference type="EMBL" id="JAVRFD010000006">
    <property type="protein sequence ID" value="MDT0543828.1"/>
    <property type="molecule type" value="Genomic_DNA"/>
</dbReference>
<feature type="transmembrane region" description="Helical" evidence="1">
    <location>
        <begin position="173"/>
        <end position="191"/>
    </location>
</feature>
<keyword evidence="3" id="KW-1185">Reference proteome</keyword>
<comment type="caution">
    <text evidence="2">The sequence shown here is derived from an EMBL/GenBank/DDBJ whole genome shotgun (WGS) entry which is preliminary data.</text>
</comment>
<proteinExistence type="predicted"/>
<feature type="transmembrane region" description="Helical" evidence="1">
    <location>
        <begin position="6"/>
        <end position="29"/>
    </location>
</feature>
<sequence>MNLGIIGQAAGLFAVTNIDDILILSLFFAQGAGHGGSGRRIVLGQYLGFAAILAAAVAAAFGATFLPEAAIPYLGLLPLALGLKAAWQAWRQRSDEDDERRPTADGPKTLEVAAVTFANGGDNIGVYVPVFAATGMGGVSVYAVVFLILVAVWCFAGRFFATRPVIARALSRWGHVLLPLVLITIGLLILVEGGAFGL</sequence>
<evidence type="ECO:0000313" key="2">
    <source>
        <dbReference type="EMBL" id="MDT0543828.1"/>
    </source>
</evidence>
<protein>
    <submittedName>
        <fullName evidence="2">Cadmium resistance transporter</fullName>
    </submittedName>
</protein>
<name>A0ABU2XD43_9ACTN</name>
<keyword evidence="1" id="KW-0812">Transmembrane</keyword>
<dbReference type="InterPro" id="IPR004676">
    <property type="entry name" value="Cd-R_transporter"/>
</dbReference>
<reference evidence="2" key="1">
    <citation type="submission" date="2024-05" db="EMBL/GenBank/DDBJ databases">
        <title>30 novel species of actinomycetes from the DSMZ collection.</title>
        <authorList>
            <person name="Nouioui I."/>
        </authorList>
    </citation>
    <scope>NUCLEOTIDE SEQUENCE</scope>
    <source>
        <strain evidence="2">DSM 41529</strain>
    </source>
</reference>
<evidence type="ECO:0000256" key="1">
    <source>
        <dbReference type="SAM" id="Phobius"/>
    </source>
</evidence>
<dbReference type="Proteomes" id="UP001180754">
    <property type="component" value="Unassembled WGS sequence"/>
</dbReference>
<gene>
    <name evidence="2" type="ORF">RND15_14130</name>
</gene>
<keyword evidence="1" id="KW-1133">Transmembrane helix</keyword>
<organism evidence="2 3">
    <name type="scientific">Streptomyces lonegramiae</name>
    <dbReference type="NCBI Taxonomy" id="3075524"/>
    <lineage>
        <taxon>Bacteria</taxon>
        <taxon>Bacillati</taxon>
        <taxon>Actinomycetota</taxon>
        <taxon>Actinomycetes</taxon>
        <taxon>Kitasatosporales</taxon>
        <taxon>Streptomycetaceae</taxon>
        <taxon>Streptomyces</taxon>
    </lineage>
</organism>
<evidence type="ECO:0000313" key="3">
    <source>
        <dbReference type="Proteomes" id="UP001180754"/>
    </source>
</evidence>
<dbReference type="RefSeq" id="WP_311724242.1">
    <property type="nucleotide sequence ID" value="NZ_JAVRFD010000006.1"/>
</dbReference>
<feature type="transmembrane region" description="Helical" evidence="1">
    <location>
        <begin position="139"/>
        <end position="161"/>
    </location>
</feature>
<keyword evidence="1" id="KW-0472">Membrane</keyword>
<feature type="transmembrane region" description="Helical" evidence="1">
    <location>
        <begin position="41"/>
        <end position="65"/>
    </location>
</feature>